<evidence type="ECO:0000256" key="8">
    <source>
        <dbReference type="SAM" id="MobiDB-lite"/>
    </source>
</evidence>
<keyword evidence="2 9" id="KW-0812">Transmembrane</keyword>
<dbReference type="Pfam" id="PF00005">
    <property type="entry name" value="ABC_tran"/>
    <property type="match status" value="1"/>
</dbReference>
<evidence type="ECO:0008006" key="14">
    <source>
        <dbReference type="Google" id="ProtNLM"/>
    </source>
</evidence>
<dbReference type="GO" id="GO:0016887">
    <property type="term" value="F:ATP hydrolysis activity"/>
    <property type="evidence" value="ECO:0007669"/>
    <property type="project" value="InterPro"/>
</dbReference>
<keyword evidence="3" id="KW-0677">Repeat</keyword>
<evidence type="ECO:0000256" key="5">
    <source>
        <dbReference type="ARBA" id="ARBA00022840"/>
    </source>
</evidence>
<evidence type="ECO:0000256" key="9">
    <source>
        <dbReference type="SAM" id="Phobius"/>
    </source>
</evidence>
<dbReference type="InterPro" id="IPR003439">
    <property type="entry name" value="ABC_transporter-like_ATP-bd"/>
</dbReference>
<dbReference type="Pfam" id="PF00664">
    <property type="entry name" value="ABC_membrane"/>
    <property type="match status" value="1"/>
</dbReference>
<feature type="region of interest" description="Disordered" evidence="8">
    <location>
        <begin position="136"/>
        <end position="165"/>
    </location>
</feature>
<accession>A0A8H2X8P1</accession>
<dbReference type="InterPro" id="IPR011527">
    <property type="entry name" value="ABC1_TM_dom"/>
</dbReference>
<proteinExistence type="predicted"/>
<evidence type="ECO:0000313" key="13">
    <source>
        <dbReference type="Proteomes" id="UP000663826"/>
    </source>
</evidence>
<feature type="transmembrane region" description="Helical" evidence="9">
    <location>
        <begin position="687"/>
        <end position="706"/>
    </location>
</feature>
<reference evidence="12" key="1">
    <citation type="submission" date="2021-01" db="EMBL/GenBank/DDBJ databases">
        <authorList>
            <person name="Kaushik A."/>
        </authorList>
    </citation>
    <scope>NUCLEOTIDE SEQUENCE</scope>
    <source>
        <strain evidence="12">AG1-1B</strain>
    </source>
</reference>
<organism evidence="12 13">
    <name type="scientific">Rhizoctonia solani</name>
    <dbReference type="NCBI Taxonomy" id="456999"/>
    <lineage>
        <taxon>Eukaryota</taxon>
        <taxon>Fungi</taxon>
        <taxon>Dikarya</taxon>
        <taxon>Basidiomycota</taxon>
        <taxon>Agaricomycotina</taxon>
        <taxon>Agaricomycetes</taxon>
        <taxon>Cantharellales</taxon>
        <taxon>Ceratobasidiaceae</taxon>
        <taxon>Rhizoctonia</taxon>
    </lineage>
</organism>
<dbReference type="Gene3D" id="3.40.50.300">
    <property type="entry name" value="P-loop containing nucleotide triphosphate hydrolases"/>
    <property type="match status" value="1"/>
</dbReference>
<dbReference type="InterPro" id="IPR036640">
    <property type="entry name" value="ABC1_TM_sf"/>
</dbReference>
<comment type="caution">
    <text evidence="12">The sequence shown here is derived from an EMBL/GenBank/DDBJ whole genome shotgun (WGS) entry which is preliminary data.</text>
</comment>
<evidence type="ECO:0000256" key="3">
    <source>
        <dbReference type="ARBA" id="ARBA00022737"/>
    </source>
</evidence>
<feature type="transmembrane region" description="Helical" evidence="9">
    <location>
        <begin position="208"/>
        <end position="233"/>
    </location>
</feature>
<name>A0A8H2X8P1_9AGAM</name>
<evidence type="ECO:0000313" key="12">
    <source>
        <dbReference type="EMBL" id="CAE6418947.1"/>
    </source>
</evidence>
<feature type="transmembrane region" description="Helical" evidence="9">
    <location>
        <begin position="81"/>
        <end position="105"/>
    </location>
</feature>
<evidence type="ECO:0000256" key="2">
    <source>
        <dbReference type="ARBA" id="ARBA00022692"/>
    </source>
</evidence>
<feature type="domain" description="ABC transporter" evidence="10">
    <location>
        <begin position="396"/>
        <end position="647"/>
    </location>
</feature>
<dbReference type="InterPro" id="IPR027417">
    <property type="entry name" value="P-loop_NTPase"/>
</dbReference>
<dbReference type="PROSITE" id="PS50893">
    <property type="entry name" value="ABC_TRANSPORTER_2"/>
    <property type="match status" value="1"/>
</dbReference>
<dbReference type="GO" id="GO:0005524">
    <property type="term" value="F:ATP binding"/>
    <property type="evidence" value="ECO:0007669"/>
    <property type="project" value="UniProtKB-KW"/>
</dbReference>
<evidence type="ECO:0000256" key="1">
    <source>
        <dbReference type="ARBA" id="ARBA00022448"/>
    </source>
</evidence>
<dbReference type="InterPro" id="IPR050173">
    <property type="entry name" value="ABC_transporter_C-like"/>
</dbReference>
<dbReference type="GO" id="GO:0140359">
    <property type="term" value="F:ABC-type transporter activity"/>
    <property type="evidence" value="ECO:0007669"/>
    <property type="project" value="InterPro"/>
</dbReference>
<protein>
    <recommendedName>
        <fullName evidence="14">ABC transmembrane type-1 domain-containing protein</fullName>
    </recommendedName>
</protein>
<dbReference type="EMBL" id="CAJMWQ010000976">
    <property type="protein sequence ID" value="CAE6418947.1"/>
    <property type="molecule type" value="Genomic_DNA"/>
</dbReference>
<gene>
    <name evidence="12" type="ORF">RDB_LOCUS46305</name>
</gene>
<dbReference type="PROSITE" id="PS50929">
    <property type="entry name" value="ABC_TM1F"/>
    <property type="match status" value="1"/>
</dbReference>
<feature type="transmembrane region" description="Helical" evidence="9">
    <location>
        <begin position="36"/>
        <end position="56"/>
    </location>
</feature>
<feature type="domain" description="ABC transmembrane type-1" evidence="11">
    <location>
        <begin position="40"/>
        <end position="346"/>
    </location>
</feature>
<evidence type="ECO:0000256" key="6">
    <source>
        <dbReference type="ARBA" id="ARBA00022989"/>
    </source>
</evidence>
<dbReference type="CDD" id="cd18596">
    <property type="entry name" value="ABC_6TM_VMR1_D1_like"/>
    <property type="match status" value="1"/>
</dbReference>
<dbReference type="PANTHER" id="PTHR24223">
    <property type="entry name" value="ATP-BINDING CASSETTE SUB-FAMILY C"/>
    <property type="match status" value="1"/>
</dbReference>
<keyword evidence="7 9" id="KW-0472">Membrane</keyword>
<keyword evidence="5" id="KW-0067">ATP-binding</keyword>
<keyword evidence="4" id="KW-0547">Nucleotide-binding</keyword>
<dbReference type="Gene3D" id="1.20.1560.10">
    <property type="entry name" value="ABC transporter type 1, transmembrane domain"/>
    <property type="match status" value="1"/>
</dbReference>
<evidence type="ECO:0000256" key="4">
    <source>
        <dbReference type="ARBA" id="ARBA00022741"/>
    </source>
</evidence>
<dbReference type="AlphaFoldDB" id="A0A8H2X8P1"/>
<feature type="compositionally biased region" description="Low complexity" evidence="8">
    <location>
        <begin position="136"/>
        <end position="149"/>
    </location>
</feature>
<keyword evidence="6 9" id="KW-1133">Transmembrane helix</keyword>
<dbReference type="GO" id="GO:0000329">
    <property type="term" value="C:fungal-type vacuole membrane"/>
    <property type="evidence" value="ECO:0007669"/>
    <property type="project" value="TreeGrafter"/>
</dbReference>
<sequence length="712" mass="78914">MRSVMRRVKLARRWSGKPGSGYELLYQLVYANRGMFLLQIFLSATSAVLYYAPAWFLRELVKFLELTRSTEKPQDIDRAWGWMYCGGLLLSGMLVYLITGQLWSISTTTLQLRLKIQLNSTLFAKTLIRKDIASAGSASSNAPSRPSTPGGESSAGNESKEDPVEDDFSSKAQVHTLMTTDVDRVSEFSWHFFSLVDAPIEIVIGTFFLYHLLGVSCFFGLAVTCFFLPLNHFASKVVIDAQDNLMKARDERVALMNEVLGAMRMLKFMAWERSFESRVLKIRERELIHQKQNYLIELVTLVSFFHFAVVRKEVLTPSIAFTSLTVFNEMRFALNTLPETFINILQSLVSLRRIEKYLSATEIADVRSIQDAQLEDSVKLVSATISWPQTRFGGASSAPSVASTPKARFTISDISLEFPDGELSLICGKLGSGKTLLLLALLGEADILAGQLIAPRSPPDALAKLSQEGNLDNSNWIVRGICAYVPQTAWLQNDSIKNNIIFGLPFNSERYQQTIEACALVADFDIIEDGDEAEIGERGVNLSGGQKARVSHHVQLVAPGASYVVALENGRVLFTGPQSEFIGSPVMQRISHSTEIEEKEQPIEETIEDVAELASHLAEPSGQSISGESDAATLVKSVNVDKVASGLDDSTPAKKSTPRKLIEDEARAVGRVRWEIWQSYFKACGSFIYWTIFSVVILGGSLTPVLENGWLR</sequence>
<evidence type="ECO:0000256" key="7">
    <source>
        <dbReference type="ARBA" id="ARBA00023136"/>
    </source>
</evidence>
<dbReference type="PANTHER" id="PTHR24223:SF353">
    <property type="entry name" value="ABC TRANSPORTER ATP-BINDING PROTEIN_PERMEASE VMR1-RELATED"/>
    <property type="match status" value="1"/>
</dbReference>
<evidence type="ECO:0000259" key="11">
    <source>
        <dbReference type="PROSITE" id="PS50929"/>
    </source>
</evidence>
<dbReference type="SUPFAM" id="SSF52540">
    <property type="entry name" value="P-loop containing nucleoside triphosphate hydrolases"/>
    <property type="match status" value="1"/>
</dbReference>
<dbReference type="SUPFAM" id="SSF90123">
    <property type="entry name" value="ABC transporter transmembrane region"/>
    <property type="match status" value="1"/>
</dbReference>
<dbReference type="Proteomes" id="UP000663826">
    <property type="component" value="Unassembled WGS sequence"/>
</dbReference>
<keyword evidence="1" id="KW-0813">Transport</keyword>
<evidence type="ECO:0000259" key="10">
    <source>
        <dbReference type="PROSITE" id="PS50893"/>
    </source>
</evidence>